<gene>
    <name evidence="4" type="ORF">HMF3257_11600</name>
</gene>
<accession>A0A327NHL6</accession>
<dbReference type="AlphaFoldDB" id="A0A327NHL6"/>
<evidence type="ECO:0000256" key="1">
    <source>
        <dbReference type="PROSITE-ProRule" id="PRU00169"/>
    </source>
</evidence>
<dbReference type="SMART" id="SM00850">
    <property type="entry name" value="LytTR"/>
    <property type="match status" value="1"/>
</dbReference>
<keyword evidence="5" id="KW-1185">Reference proteome</keyword>
<dbReference type="PROSITE" id="PS50110">
    <property type="entry name" value="RESPONSE_REGULATORY"/>
    <property type="match status" value="1"/>
</dbReference>
<dbReference type="Proteomes" id="UP000249016">
    <property type="component" value="Unassembled WGS sequence"/>
</dbReference>
<protein>
    <submittedName>
        <fullName evidence="4">LytTR family transcriptional regulator</fullName>
    </submittedName>
</protein>
<comment type="caution">
    <text evidence="4">The sequence shown here is derived from an EMBL/GenBank/DDBJ whole genome shotgun (WGS) entry which is preliminary data.</text>
</comment>
<dbReference type="InterPro" id="IPR001789">
    <property type="entry name" value="Sig_transdc_resp-reg_receiver"/>
</dbReference>
<dbReference type="Gene3D" id="2.40.50.1020">
    <property type="entry name" value="LytTr DNA-binding domain"/>
    <property type="match status" value="1"/>
</dbReference>
<dbReference type="GO" id="GO:0000160">
    <property type="term" value="P:phosphorelay signal transduction system"/>
    <property type="evidence" value="ECO:0007669"/>
    <property type="project" value="InterPro"/>
</dbReference>
<dbReference type="OrthoDB" id="935481at2"/>
<dbReference type="EMBL" id="QLII01000001">
    <property type="protein sequence ID" value="RAI74742.1"/>
    <property type="molecule type" value="Genomic_DNA"/>
</dbReference>
<name>A0A327NHL6_9BACT</name>
<dbReference type="RefSeq" id="WP_111342316.1">
    <property type="nucleotide sequence ID" value="NZ_QLII01000001.1"/>
</dbReference>
<evidence type="ECO:0000259" key="3">
    <source>
        <dbReference type="PROSITE" id="PS50930"/>
    </source>
</evidence>
<reference evidence="4 5" key="1">
    <citation type="submission" date="2018-06" db="EMBL/GenBank/DDBJ databases">
        <title>Spirosoma sp. HMF3257 Genome sequencing and assembly.</title>
        <authorList>
            <person name="Kang H."/>
            <person name="Cha I."/>
            <person name="Kim H."/>
            <person name="Kang J."/>
            <person name="Joh K."/>
        </authorList>
    </citation>
    <scope>NUCLEOTIDE SEQUENCE [LARGE SCALE GENOMIC DNA]</scope>
    <source>
        <strain evidence="4 5">HMF3257</strain>
    </source>
</reference>
<dbReference type="InterPro" id="IPR007492">
    <property type="entry name" value="LytTR_DNA-bd_dom"/>
</dbReference>
<dbReference type="InterPro" id="IPR011006">
    <property type="entry name" value="CheY-like_superfamily"/>
</dbReference>
<dbReference type="Pfam" id="PF04397">
    <property type="entry name" value="LytTR"/>
    <property type="match status" value="1"/>
</dbReference>
<feature type="modified residue" description="4-aspartylphosphate" evidence="1">
    <location>
        <position position="191"/>
    </location>
</feature>
<evidence type="ECO:0000313" key="5">
    <source>
        <dbReference type="Proteomes" id="UP000249016"/>
    </source>
</evidence>
<sequence length="274" mass="31409">MSVIKPALQRPELISYFSGANNYCWLYFRNGEKKLLAKPISYLESQLPDFIRVHKTVLINPDYIKSLDQPPHKKMAGKVHLESGEVFPVSRRRWLQVVESLHNHSSGSRQGEDLNSFPEKANASLADLEHYSPEASVFLMTSDAEKAAQTERLISDKWPTYHIHIEQDSMALPELLTQLPEQEYPSLILLDARTQTTERLNTLQRLKEDSQLSHIPVILLVLPTEQLISNGYQKQANSVISMPIGYSLFEHTIERICQFWLRIVRLPGATIYSN</sequence>
<evidence type="ECO:0000259" key="2">
    <source>
        <dbReference type="PROSITE" id="PS50110"/>
    </source>
</evidence>
<dbReference type="PROSITE" id="PS50930">
    <property type="entry name" value="HTH_LYTTR"/>
    <property type="match status" value="1"/>
</dbReference>
<organism evidence="4 5">
    <name type="scientific">Spirosoma telluris</name>
    <dbReference type="NCBI Taxonomy" id="2183553"/>
    <lineage>
        <taxon>Bacteria</taxon>
        <taxon>Pseudomonadati</taxon>
        <taxon>Bacteroidota</taxon>
        <taxon>Cytophagia</taxon>
        <taxon>Cytophagales</taxon>
        <taxon>Cytophagaceae</taxon>
        <taxon>Spirosoma</taxon>
    </lineage>
</organism>
<proteinExistence type="predicted"/>
<keyword evidence="1" id="KW-0597">Phosphoprotein</keyword>
<dbReference type="SUPFAM" id="SSF52172">
    <property type="entry name" value="CheY-like"/>
    <property type="match status" value="1"/>
</dbReference>
<dbReference type="GO" id="GO:0003677">
    <property type="term" value="F:DNA binding"/>
    <property type="evidence" value="ECO:0007669"/>
    <property type="project" value="InterPro"/>
</dbReference>
<evidence type="ECO:0000313" key="4">
    <source>
        <dbReference type="EMBL" id="RAI74742.1"/>
    </source>
</evidence>
<dbReference type="Gene3D" id="3.40.50.2300">
    <property type="match status" value="1"/>
</dbReference>
<feature type="domain" description="Response regulatory" evidence="2">
    <location>
        <begin position="136"/>
        <end position="257"/>
    </location>
</feature>
<feature type="domain" description="HTH LytTR-type" evidence="3">
    <location>
        <begin position="1"/>
        <end position="103"/>
    </location>
</feature>